<protein>
    <submittedName>
        <fullName evidence="1">Uncharacterized protein</fullName>
    </submittedName>
</protein>
<name>A0AAP0WZF1_LIQFO</name>
<evidence type="ECO:0000313" key="1">
    <source>
        <dbReference type="EMBL" id="KAK9286614.1"/>
    </source>
</evidence>
<sequence length="117" mass="13605">MYVLTTSIPVNTSVEVCHSNPPLLVCGSHIPKEKKKMERETETLLVPFRADQRRKCWVLVFSAFMYRHAKLCCVYVVPIIASRKYIAIHIEEATKIVDYHEFSVIIIETMRLILILQ</sequence>
<reference evidence="1" key="2">
    <citation type="submission" date="2024-04" db="EMBL/GenBank/DDBJ databases">
        <authorList>
            <person name="Xu W."/>
            <person name="Ren C."/>
        </authorList>
    </citation>
    <scope>NUCLEOTIDE SEQUENCE</scope>
    <source>
        <strain evidence="1">Hangzhou</strain>
        <tissue evidence="1">Leaves</tissue>
    </source>
</reference>
<evidence type="ECO:0000313" key="3">
    <source>
        <dbReference type="Proteomes" id="UP001415857"/>
    </source>
</evidence>
<evidence type="ECO:0000313" key="2">
    <source>
        <dbReference type="EMBL" id="KAK9287501.1"/>
    </source>
</evidence>
<dbReference type="EMBL" id="JBBPBK010000004">
    <property type="protein sequence ID" value="KAK9286614.1"/>
    <property type="molecule type" value="Genomic_DNA"/>
</dbReference>
<proteinExistence type="predicted"/>
<dbReference type="AlphaFoldDB" id="A0AAP0WZF1"/>
<comment type="caution">
    <text evidence="1">The sequence shown here is derived from an EMBL/GenBank/DDBJ whole genome shotgun (WGS) entry which is preliminary data.</text>
</comment>
<dbReference type="EMBL" id="JBBPBK010000004">
    <property type="protein sequence ID" value="KAK9287501.1"/>
    <property type="molecule type" value="Genomic_DNA"/>
</dbReference>
<accession>A0AAP0WZF1</accession>
<gene>
    <name evidence="1" type="ORF">L1049_015014</name>
    <name evidence="2" type="ORF">L1049_015922</name>
</gene>
<dbReference type="Proteomes" id="UP001415857">
    <property type="component" value="Unassembled WGS sequence"/>
</dbReference>
<keyword evidence="3" id="KW-1185">Reference proteome</keyword>
<organism evidence="1 3">
    <name type="scientific">Liquidambar formosana</name>
    <name type="common">Formosan gum</name>
    <dbReference type="NCBI Taxonomy" id="63359"/>
    <lineage>
        <taxon>Eukaryota</taxon>
        <taxon>Viridiplantae</taxon>
        <taxon>Streptophyta</taxon>
        <taxon>Embryophyta</taxon>
        <taxon>Tracheophyta</taxon>
        <taxon>Spermatophyta</taxon>
        <taxon>Magnoliopsida</taxon>
        <taxon>eudicotyledons</taxon>
        <taxon>Gunneridae</taxon>
        <taxon>Pentapetalae</taxon>
        <taxon>Saxifragales</taxon>
        <taxon>Altingiaceae</taxon>
        <taxon>Liquidambar</taxon>
    </lineage>
</organism>
<reference evidence="1 3" key="1">
    <citation type="journal article" date="2024" name="Plant J.">
        <title>Genome sequences and population genomics reveal climatic adaptation and genomic divergence between two closely related sweetgum species.</title>
        <authorList>
            <person name="Xu W.Q."/>
            <person name="Ren C.Q."/>
            <person name="Zhang X.Y."/>
            <person name="Comes H.P."/>
            <person name="Liu X.H."/>
            <person name="Li Y.G."/>
            <person name="Kettle C.J."/>
            <person name="Jalonen R."/>
            <person name="Gaisberger H."/>
            <person name="Ma Y.Z."/>
            <person name="Qiu Y.X."/>
        </authorList>
    </citation>
    <scope>NUCLEOTIDE SEQUENCE [LARGE SCALE GENOMIC DNA]</scope>
    <source>
        <strain evidence="1">Hangzhou</strain>
    </source>
</reference>